<dbReference type="EMBL" id="JACHWS010000003">
    <property type="protein sequence ID" value="MBB3038826.1"/>
    <property type="molecule type" value="Genomic_DNA"/>
</dbReference>
<gene>
    <name evidence="2" type="ORF">FHU29_003295</name>
</gene>
<accession>A0A839RRT9</accession>
<keyword evidence="3" id="KW-1185">Reference proteome</keyword>
<reference evidence="2 3" key="1">
    <citation type="submission" date="2020-08" db="EMBL/GenBank/DDBJ databases">
        <title>Sequencing the genomes of 1000 actinobacteria strains.</title>
        <authorList>
            <person name="Klenk H.-P."/>
        </authorList>
    </citation>
    <scope>NUCLEOTIDE SEQUENCE [LARGE SCALE GENOMIC DNA]</scope>
    <source>
        <strain evidence="2 3">DSM 45258</strain>
    </source>
</reference>
<dbReference type="AlphaFoldDB" id="A0A839RRT9"/>
<evidence type="ECO:0000313" key="2">
    <source>
        <dbReference type="EMBL" id="MBB3038826.1"/>
    </source>
</evidence>
<dbReference type="Proteomes" id="UP000567922">
    <property type="component" value="Unassembled WGS sequence"/>
</dbReference>
<name>A0A839RRT9_9ACTN</name>
<proteinExistence type="predicted"/>
<feature type="region of interest" description="Disordered" evidence="1">
    <location>
        <begin position="31"/>
        <end position="73"/>
    </location>
</feature>
<evidence type="ECO:0000256" key="1">
    <source>
        <dbReference type="SAM" id="MobiDB-lite"/>
    </source>
</evidence>
<organism evidence="2 3">
    <name type="scientific">Hoyosella altamirensis</name>
    <dbReference type="NCBI Taxonomy" id="616997"/>
    <lineage>
        <taxon>Bacteria</taxon>
        <taxon>Bacillati</taxon>
        <taxon>Actinomycetota</taxon>
        <taxon>Actinomycetes</taxon>
        <taxon>Mycobacteriales</taxon>
        <taxon>Hoyosellaceae</taxon>
        <taxon>Hoyosella</taxon>
    </lineage>
</organism>
<sequence>MMDEVKSSGKRAVGGFTLALIAPTFLGAVTNAGTPRSNGCAPPQPVQPAAEDESPSRATPSRHCGAGGASSDV</sequence>
<evidence type="ECO:0000313" key="3">
    <source>
        <dbReference type="Proteomes" id="UP000567922"/>
    </source>
</evidence>
<protein>
    <submittedName>
        <fullName evidence="2">Uncharacterized protein</fullName>
    </submittedName>
</protein>
<comment type="caution">
    <text evidence="2">The sequence shown here is derived from an EMBL/GenBank/DDBJ whole genome shotgun (WGS) entry which is preliminary data.</text>
</comment>